<organism evidence="8 9">
    <name type="scientific">Rhizobium rhizogenes NBRC 13257</name>
    <dbReference type="NCBI Taxonomy" id="1220581"/>
    <lineage>
        <taxon>Bacteria</taxon>
        <taxon>Pseudomonadati</taxon>
        <taxon>Pseudomonadota</taxon>
        <taxon>Alphaproteobacteria</taxon>
        <taxon>Hyphomicrobiales</taxon>
        <taxon>Rhizobiaceae</taxon>
        <taxon>Rhizobium/Agrobacterium group</taxon>
        <taxon>Rhizobium</taxon>
    </lineage>
</organism>
<evidence type="ECO:0000256" key="2">
    <source>
        <dbReference type="ARBA" id="ARBA00022448"/>
    </source>
</evidence>
<dbReference type="PANTHER" id="PTHR30509">
    <property type="entry name" value="P-HYDROXYBENZOIC ACID EFFLUX PUMP SUBUNIT-RELATED"/>
    <property type="match status" value="1"/>
</dbReference>
<dbReference type="AlphaFoldDB" id="A0AA87U7N5"/>
<dbReference type="GO" id="GO:0005886">
    <property type="term" value="C:plasma membrane"/>
    <property type="evidence" value="ECO:0007669"/>
    <property type="project" value="UniProtKB-SubCell"/>
</dbReference>
<dbReference type="InterPro" id="IPR006726">
    <property type="entry name" value="PHBA_efflux_AaeB/fusaric-R"/>
</dbReference>
<dbReference type="Proteomes" id="UP000026941">
    <property type="component" value="Unassembled WGS sequence"/>
</dbReference>
<reference evidence="8 9" key="1">
    <citation type="submission" date="2014-05" db="EMBL/GenBank/DDBJ databases">
        <title>Whole genome shotgun sequence of Rhizobium rhizogenes NBRC 13257.</title>
        <authorList>
            <person name="Katano-Makiyama Y."/>
            <person name="Hosoyama A."/>
            <person name="Hashimoto M."/>
            <person name="Hosoyama Y."/>
            <person name="Noguchi M."/>
            <person name="Tsuchikane K."/>
            <person name="Kimura A."/>
            <person name="Ohji S."/>
            <person name="Ichikawa N."/>
            <person name="Yamazoe A."/>
            <person name="Fujita N."/>
        </authorList>
    </citation>
    <scope>NUCLEOTIDE SEQUENCE [LARGE SCALE GENOMIC DNA]</scope>
    <source>
        <strain evidence="8 9">NBRC 13257</strain>
    </source>
</reference>
<feature type="transmembrane region" description="Helical" evidence="7">
    <location>
        <begin position="56"/>
        <end position="77"/>
    </location>
</feature>
<name>A0AA87U7N5_RHIRH</name>
<evidence type="ECO:0000256" key="4">
    <source>
        <dbReference type="ARBA" id="ARBA00022692"/>
    </source>
</evidence>
<sequence length="657" mass="70688">MLGYTQDDIVFAMRTFAAAALALYIALAAGLSNPYWAVATVFIVANPLAGSATSKAVYRTVGTIVGGIATVVIVPNLVNEPELLLAALGLWIAICLGWSILDGTPRSYAFMLGGYSAALTGFPILDTPATAFTNSVSRVEEILLGALCVVVLTRIVRPRPIAPIVRKRLDKWFLEAMGLIANILRNEHRNENDIIRRLAADIAEMRTLSVHLSYDTSKLREGAPIVNAALDKLVEFLPLAGEIADIRRQDCDGYLANIPSIADFLRFLAARLAQMEPFDAADRATITSGLEEIRTTGTDAWNRQINHILADRICSLVTLHDEVGARNTRLNAIDRGARPLPLSRPRIRGAHKDVAKAVLSGLSVLGTIGVVEVVGIASHWPQTNVAAMMGAVICCLFSTFDDPVPLIKKTISATVFSAAIAFVIQFGIFPAIDGYVLLVMVIAPVLILTGLLMTRPATFAYGLGFGVNIPTLLGLQDRLSLDLASFLNSAIATTVGLVAAAAVVGIVRSMTPATAASSILRTAREDIGRGVVNLRASHDLLHRNVNRLSALSPRWNALPPDQQGIDILRDYRVVVLRARAAGLNLEEVFRRVIAELHNNGSSDDGQARAELLRVIDSQLAETTQAETREVLASIRYTLFPDGPSPKLPGPVFKEAAE</sequence>
<dbReference type="GO" id="GO:0022857">
    <property type="term" value="F:transmembrane transporter activity"/>
    <property type="evidence" value="ECO:0007669"/>
    <property type="project" value="InterPro"/>
</dbReference>
<dbReference type="PANTHER" id="PTHR30509:SF9">
    <property type="entry name" value="MULTIDRUG RESISTANCE PROTEIN MDTO"/>
    <property type="match status" value="1"/>
</dbReference>
<evidence type="ECO:0000313" key="8">
    <source>
        <dbReference type="EMBL" id="GAJ96534.1"/>
    </source>
</evidence>
<feature type="transmembrane region" description="Helical" evidence="7">
    <location>
        <begin position="354"/>
        <end position="377"/>
    </location>
</feature>
<dbReference type="RefSeq" id="WP_052365362.1">
    <property type="nucleotide sequence ID" value="NZ_BAYX01000023.1"/>
</dbReference>
<keyword evidence="6 7" id="KW-0472">Membrane</keyword>
<feature type="transmembrane region" description="Helical" evidence="7">
    <location>
        <begin position="108"/>
        <end position="125"/>
    </location>
</feature>
<comment type="subcellular location">
    <subcellularLocation>
        <location evidence="1">Cell membrane</location>
        <topology evidence="1">Multi-pass membrane protein</topology>
    </subcellularLocation>
</comment>
<evidence type="ECO:0000256" key="6">
    <source>
        <dbReference type="ARBA" id="ARBA00023136"/>
    </source>
</evidence>
<evidence type="ECO:0000256" key="1">
    <source>
        <dbReference type="ARBA" id="ARBA00004651"/>
    </source>
</evidence>
<evidence type="ECO:0000256" key="5">
    <source>
        <dbReference type="ARBA" id="ARBA00022989"/>
    </source>
</evidence>
<feature type="transmembrane region" description="Helical" evidence="7">
    <location>
        <begin position="487"/>
        <end position="507"/>
    </location>
</feature>
<evidence type="ECO:0008006" key="10">
    <source>
        <dbReference type="Google" id="ProtNLM"/>
    </source>
</evidence>
<dbReference type="Pfam" id="PF04632">
    <property type="entry name" value="FUSC"/>
    <property type="match status" value="1"/>
</dbReference>
<feature type="transmembrane region" description="Helical" evidence="7">
    <location>
        <begin position="435"/>
        <end position="452"/>
    </location>
</feature>
<evidence type="ECO:0000313" key="9">
    <source>
        <dbReference type="Proteomes" id="UP000026941"/>
    </source>
</evidence>
<keyword evidence="3" id="KW-1003">Cell membrane</keyword>
<keyword evidence="2" id="KW-0813">Transport</keyword>
<feature type="transmembrane region" description="Helical" evidence="7">
    <location>
        <begin position="412"/>
        <end position="429"/>
    </location>
</feature>
<protein>
    <recommendedName>
        <fullName evidence="10">Fusaric acid resistance protein</fullName>
    </recommendedName>
</protein>
<evidence type="ECO:0000256" key="3">
    <source>
        <dbReference type="ARBA" id="ARBA00022475"/>
    </source>
</evidence>
<keyword evidence="5 7" id="KW-1133">Transmembrane helix</keyword>
<feature type="transmembrane region" description="Helical" evidence="7">
    <location>
        <begin position="83"/>
        <end position="101"/>
    </location>
</feature>
<accession>A0AA87U7N5</accession>
<gene>
    <name evidence="8" type="ORF">RRH01S_23_00400</name>
</gene>
<comment type="caution">
    <text evidence="8">The sequence shown here is derived from an EMBL/GenBank/DDBJ whole genome shotgun (WGS) entry which is preliminary data.</text>
</comment>
<dbReference type="EMBL" id="BAYX01000023">
    <property type="protein sequence ID" value="GAJ96534.1"/>
    <property type="molecule type" value="Genomic_DNA"/>
</dbReference>
<keyword evidence="4 7" id="KW-0812">Transmembrane</keyword>
<evidence type="ECO:0000256" key="7">
    <source>
        <dbReference type="SAM" id="Phobius"/>
    </source>
</evidence>
<proteinExistence type="predicted"/>